<dbReference type="OrthoDB" id="6247875at2759"/>
<proteinExistence type="predicted"/>
<feature type="compositionally biased region" description="Polar residues" evidence="4">
    <location>
        <begin position="511"/>
        <end position="526"/>
    </location>
</feature>
<feature type="region of interest" description="Disordered" evidence="4">
    <location>
        <begin position="61"/>
        <end position="155"/>
    </location>
</feature>
<feature type="region of interest" description="Disordered" evidence="4">
    <location>
        <begin position="645"/>
        <end position="711"/>
    </location>
</feature>
<feature type="compositionally biased region" description="Low complexity" evidence="4">
    <location>
        <begin position="355"/>
        <end position="377"/>
    </location>
</feature>
<evidence type="ECO:0000313" key="6">
    <source>
        <dbReference type="EMBL" id="OCB86792.1"/>
    </source>
</evidence>
<protein>
    <recommendedName>
        <fullName evidence="5">HMG box domain-containing protein</fullName>
    </recommendedName>
</protein>
<feature type="compositionally biased region" description="Low complexity" evidence="4">
    <location>
        <begin position="104"/>
        <end position="115"/>
    </location>
</feature>
<dbReference type="AlphaFoldDB" id="A0A9Q5N2F4"/>
<feature type="compositionally biased region" description="Pro residues" evidence="4">
    <location>
        <begin position="76"/>
        <end position="85"/>
    </location>
</feature>
<feature type="compositionally biased region" description="Basic and acidic residues" evidence="4">
    <location>
        <begin position="214"/>
        <end position="225"/>
    </location>
</feature>
<keyword evidence="3" id="KW-0539">Nucleus</keyword>
<dbReference type="GO" id="GO:0001228">
    <property type="term" value="F:DNA-binding transcription activator activity, RNA polymerase II-specific"/>
    <property type="evidence" value="ECO:0007669"/>
    <property type="project" value="TreeGrafter"/>
</dbReference>
<dbReference type="GO" id="GO:0030154">
    <property type="term" value="P:cell differentiation"/>
    <property type="evidence" value="ECO:0007669"/>
    <property type="project" value="TreeGrafter"/>
</dbReference>
<dbReference type="PANTHER" id="PTHR10270:SF161">
    <property type="entry name" value="SEX-DETERMINING REGION Y PROTEIN"/>
    <property type="match status" value="1"/>
</dbReference>
<keyword evidence="2" id="KW-0804">Transcription</keyword>
<dbReference type="GO" id="GO:0005634">
    <property type="term" value="C:nucleus"/>
    <property type="evidence" value="ECO:0007669"/>
    <property type="project" value="UniProtKB-UniRule"/>
</dbReference>
<evidence type="ECO:0000259" key="5">
    <source>
        <dbReference type="PROSITE" id="PS50118"/>
    </source>
</evidence>
<reference evidence="6" key="1">
    <citation type="submission" date="2016-06" db="EMBL/GenBank/DDBJ databases">
        <title>Draft Genome sequence of the fungus Inonotus baumii.</title>
        <authorList>
            <person name="Zhu H."/>
            <person name="Lin W."/>
        </authorList>
    </citation>
    <scope>NUCLEOTIDE SEQUENCE</scope>
    <source>
        <strain evidence="6">821</strain>
    </source>
</reference>
<dbReference type="InterPro" id="IPR050140">
    <property type="entry name" value="SRY-related_HMG-box_TF-like"/>
</dbReference>
<dbReference type="EMBL" id="LNZH02000198">
    <property type="protein sequence ID" value="OCB86792.1"/>
    <property type="molecule type" value="Genomic_DNA"/>
</dbReference>
<evidence type="ECO:0000256" key="4">
    <source>
        <dbReference type="SAM" id="MobiDB-lite"/>
    </source>
</evidence>
<dbReference type="Gene3D" id="1.10.30.10">
    <property type="entry name" value="High mobility group box domain"/>
    <property type="match status" value="1"/>
</dbReference>
<keyword evidence="1 3" id="KW-0238">DNA-binding</keyword>
<feature type="compositionally biased region" description="Low complexity" evidence="4">
    <location>
        <begin position="562"/>
        <end position="576"/>
    </location>
</feature>
<dbReference type="CDD" id="cd01389">
    <property type="entry name" value="HMG-box_ROX1-like"/>
    <property type="match status" value="1"/>
</dbReference>
<feature type="domain" description="HMG box" evidence="5">
    <location>
        <begin position="226"/>
        <end position="305"/>
    </location>
</feature>
<feature type="region of interest" description="Disordered" evidence="4">
    <location>
        <begin position="309"/>
        <end position="385"/>
    </location>
</feature>
<dbReference type="SMART" id="SM00398">
    <property type="entry name" value="HMG"/>
    <property type="match status" value="1"/>
</dbReference>
<feature type="compositionally biased region" description="Basic and acidic residues" evidence="4">
    <location>
        <begin position="326"/>
        <end position="341"/>
    </location>
</feature>
<feature type="compositionally biased region" description="Polar residues" evidence="4">
    <location>
        <begin position="61"/>
        <end position="72"/>
    </location>
</feature>
<evidence type="ECO:0000313" key="7">
    <source>
        <dbReference type="Proteomes" id="UP000757232"/>
    </source>
</evidence>
<dbReference type="Proteomes" id="UP000757232">
    <property type="component" value="Unassembled WGS sequence"/>
</dbReference>
<feature type="compositionally biased region" description="Pro residues" evidence="4">
    <location>
        <begin position="184"/>
        <end position="204"/>
    </location>
</feature>
<keyword evidence="7" id="KW-1185">Reference proteome</keyword>
<feature type="region of interest" description="Disordered" evidence="4">
    <location>
        <begin position="249"/>
        <end position="274"/>
    </location>
</feature>
<feature type="DNA-binding region" description="HMG box" evidence="3">
    <location>
        <begin position="226"/>
        <end position="305"/>
    </location>
</feature>
<feature type="compositionally biased region" description="Polar residues" evidence="4">
    <location>
        <begin position="541"/>
        <end position="553"/>
    </location>
</feature>
<dbReference type="PANTHER" id="PTHR10270">
    <property type="entry name" value="SOX TRANSCRIPTION FACTOR"/>
    <property type="match status" value="1"/>
</dbReference>
<sequence length="828" mass="89361">MQFQRSAAQTQHELDEHALAMYDPSQGATILSPTPRALSFPTHSMFDITLDGPTPRAFTFPSTVHDSLSSGNHGPPLTPPEPNPSTPSTSPSPFEPERPQNASQPQLQQQPGLPQFTAPHIARRSQSVQRVRADTASPAAQISSFNAPDAHPGAPLTLAARRRGSSISSLALPAHSHTLNFSQPPAPQPGPQAQQVPPPLPPNPHAHTLQLAGTERRPKRGDEDYIKRPENAFILFRRECCLRKNEAEVAAAQEGDPVTRRQRQADLSKTISQQWRSLSAEERKYWDDLAKQRKKEHEERYPWYVYQPSRSDKKKKKDESTAGGKARKEKEGKKEKRDRTKSTSRVRGTGARARNSSACSTNSTVSTTSMSSSASTVDSEDFSELDSMSGDGSLYGAYGYANGACGSVPEVEVADLTDFDMSESEGPQSQGQAQPLSLPLSFSMSGSGGSLAIDTRNALASFSLESGPISSSYSHHGGHGHGHGHSLSAQISAQTVQSIVPGPLSFVLPQSRRSTSAPGASAQQTDLYPPAPPAIKLPQLLETNVGSNNNSAGSPAMENASAAGEQQAQVNGQVAAQQREGEYNSMNTFQFPSSHAQPQQPMAFGMQGQVPDFSTAGGEMQQNSMFHVYEEPPTARPRPRALTQLSIPSEPPINSGPLSAPAPPTDSSSRLFLPDQFPTSSMQPPSSQLQVPQRAIPQGLPESPEPPMGGDWDDFGLPSWAMSTLCDVDEAALQQQQQQQQQVAQQQQHPQEGQEMQTQNMFGEIDITMDMGLPPWMGFGTMDSMNPMGGGMSGMGCGMDAMATDNGERVDPYVMHFQYDDLLDPSQL</sequence>
<feature type="compositionally biased region" description="Basic and acidic residues" evidence="4">
    <location>
        <begin position="257"/>
        <end position="266"/>
    </location>
</feature>
<dbReference type="SUPFAM" id="SSF47095">
    <property type="entry name" value="HMG-box"/>
    <property type="match status" value="1"/>
</dbReference>
<gene>
    <name evidence="6" type="ORF">A7U60_g5965</name>
</gene>
<evidence type="ECO:0000256" key="1">
    <source>
        <dbReference type="ARBA" id="ARBA00023125"/>
    </source>
</evidence>
<dbReference type="PROSITE" id="PS50118">
    <property type="entry name" value="HMG_BOX_2"/>
    <property type="match status" value="1"/>
</dbReference>
<evidence type="ECO:0000256" key="3">
    <source>
        <dbReference type="PROSITE-ProRule" id="PRU00267"/>
    </source>
</evidence>
<dbReference type="GO" id="GO:0000978">
    <property type="term" value="F:RNA polymerase II cis-regulatory region sequence-specific DNA binding"/>
    <property type="evidence" value="ECO:0007669"/>
    <property type="project" value="TreeGrafter"/>
</dbReference>
<comment type="caution">
    <text evidence="6">The sequence shown here is derived from an EMBL/GenBank/DDBJ whole genome shotgun (WGS) entry which is preliminary data.</text>
</comment>
<dbReference type="GO" id="GO:0000122">
    <property type="term" value="P:negative regulation of transcription by RNA polymerase II"/>
    <property type="evidence" value="ECO:0007669"/>
    <property type="project" value="TreeGrafter"/>
</dbReference>
<dbReference type="InterPro" id="IPR036910">
    <property type="entry name" value="HMG_box_dom_sf"/>
</dbReference>
<feature type="region of interest" description="Disordered" evidence="4">
    <location>
        <begin position="509"/>
        <end position="576"/>
    </location>
</feature>
<evidence type="ECO:0000256" key="2">
    <source>
        <dbReference type="ARBA" id="ARBA00023163"/>
    </source>
</evidence>
<dbReference type="Pfam" id="PF00505">
    <property type="entry name" value="HMG_box"/>
    <property type="match status" value="1"/>
</dbReference>
<feature type="region of interest" description="Disordered" evidence="4">
    <location>
        <begin position="177"/>
        <end position="225"/>
    </location>
</feature>
<dbReference type="InterPro" id="IPR009071">
    <property type="entry name" value="HMG_box_dom"/>
</dbReference>
<name>A0A9Q5N2F4_SANBA</name>
<feature type="compositionally biased region" description="Polar residues" evidence="4">
    <location>
        <begin position="677"/>
        <end position="691"/>
    </location>
</feature>
<accession>A0A9Q5N2F4</accession>
<organism evidence="6 7">
    <name type="scientific">Sanghuangporus baumii</name>
    <name type="common">Phellinus baumii</name>
    <dbReference type="NCBI Taxonomy" id="108892"/>
    <lineage>
        <taxon>Eukaryota</taxon>
        <taxon>Fungi</taxon>
        <taxon>Dikarya</taxon>
        <taxon>Basidiomycota</taxon>
        <taxon>Agaricomycotina</taxon>
        <taxon>Agaricomycetes</taxon>
        <taxon>Hymenochaetales</taxon>
        <taxon>Hymenochaetaceae</taxon>
        <taxon>Sanghuangporus</taxon>
    </lineage>
</organism>